<evidence type="ECO:0000313" key="1">
    <source>
        <dbReference type="EMBL" id="AWM40123.1"/>
    </source>
</evidence>
<dbReference type="OrthoDB" id="2680225at2"/>
<organism evidence="1 2">
    <name type="scientific">Gemmata obscuriglobus</name>
    <dbReference type="NCBI Taxonomy" id="114"/>
    <lineage>
        <taxon>Bacteria</taxon>
        <taxon>Pseudomonadati</taxon>
        <taxon>Planctomycetota</taxon>
        <taxon>Planctomycetia</taxon>
        <taxon>Gemmatales</taxon>
        <taxon>Gemmataceae</taxon>
        <taxon>Gemmata</taxon>
    </lineage>
</organism>
<reference evidence="1 2" key="1">
    <citation type="submission" date="2018-01" db="EMBL/GenBank/DDBJ databases">
        <title>G. obscuriglobus.</title>
        <authorList>
            <person name="Franke J."/>
            <person name="Blomberg W."/>
            <person name="Selmecki A."/>
        </authorList>
    </citation>
    <scope>NUCLEOTIDE SEQUENCE [LARGE SCALE GENOMIC DNA]</scope>
    <source>
        <strain evidence="1 2">DSM 5831</strain>
    </source>
</reference>
<gene>
    <name evidence="1" type="ORF">C1280_26040</name>
</gene>
<dbReference type="RefSeq" id="WP_010034062.1">
    <property type="nucleotide sequence ID" value="NZ_CP025958.1"/>
</dbReference>
<dbReference type="AlphaFoldDB" id="A0A2Z3H272"/>
<evidence type="ECO:0000313" key="2">
    <source>
        <dbReference type="Proteomes" id="UP000245802"/>
    </source>
</evidence>
<sequence length="339" mass="36653">MSGQAGGRGYLVQALISVLDAPANDHDWSSLALEPDVSSDTVDILWEYPGRRKVVQVKSSQNQISVPDTKSWAEDLERSIAADEYEIRPIGPASQGVIDLGAHGRVQVPAPHNLDLGGLIHQAAHQLDHYFQARQLGIRSPPMREIVVNALVARLSAFATTGTPVRREAFDGLLLTWIGKAVDVGLLPSHVPTMQPPAFEPTPEEVEFLTRLIDSRTKMLLFVRVGLEAGFAVLIDMTEITSSRDGDAAIPYIEGVQHLERHGLLVNPTRDGQVCHPSSEGRALAKKLRGKCACCKGSMVNVGKTRLSRRSGSAATAYVWARNGTGMPSFRSAASGPSR</sequence>
<proteinExistence type="predicted"/>
<keyword evidence="2" id="KW-1185">Reference proteome</keyword>
<name>A0A2Z3H272_9BACT</name>
<dbReference type="Proteomes" id="UP000245802">
    <property type="component" value="Chromosome"/>
</dbReference>
<dbReference type="EMBL" id="CP025958">
    <property type="protein sequence ID" value="AWM40123.1"/>
    <property type="molecule type" value="Genomic_DNA"/>
</dbReference>
<evidence type="ECO:0008006" key="3">
    <source>
        <dbReference type="Google" id="ProtNLM"/>
    </source>
</evidence>
<dbReference type="KEGG" id="gog:C1280_26040"/>
<accession>A0A2Z3H272</accession>
<protein>
    <recommendedName>
        <fullName evidence="3">DUF4297 domain-containing protein</fullName>
    </recommendedName>
</protein>